<dbReference type="PRINTS" id="PR00119">
    <property type="entry name" value="CATATPASE"/>
</dbReference>
<dbReference type="InterPro" id="IPR006408">
    <property type="entry name" value="P-type_ATPase_IIB"/>
</dbReference>
<comment type="catalytic activity">
    <reaction evidence="7">
        <text>Ca(2+)(in) + ATP + H2O = Ca(2+)(out) + ADP + phosphate + H(+)</text>
        <dbReference type="Rhea" id="RHEA:18105"/>
        <dbReference type="ChEBI" id="CHEBI:15377"/>
        <dbReference type="ChEBI" id="CHEBI:15378"/>
        <dbReference type="ChEBI" id="CHEBI:29108"/>
        <dbReference type="ChEBI" id="CHEBI:30616"/>
        <dbReference type="ChEBI" id="CHEBI:43474"/>
        <dbReference type="ChEBI" id="CHEBI:456216"/>
        <dbReference type="EC" id="7.2.2.10"/>
    </reaction>
</comment>
<dbReference type="InterPro" id="IPR023299">
    <property type="entry name" value="ATPase_P-typ_cyto_dom_N"/>
</dbReference>
<dbReference type="InterPro" id="IPR004014">
    <property type="entry name" value="ATPase_P-typ_cation-transptr_N"/>
</dbReference>
<dbReference type="Pfam" id="PF00122">
    <property type="entry name" value="E1-E2_ATPase"/>
    <property type="match status" value="1"/>
</dbReference>
<evidence type="ECO:0000256" key="2">
    <source>
        <dbReference type="ARBA" id="ARBA00022692"/>
    </source>
</evidence>
<dbReference type="InterPro" id="IPR023298">
    <property type="entry name" value="ATPase_P-typ_TM_dom_sf"/>
</dbReference>
<dbReference type="AlphaFoldDB" id="A0AAV8TQR2"/>
<gene>
    <name evidence="11" type="ORF">K2173_002505</name>
</gene>
<keyword evidence="5 7" id="KW-0406">Ion transport</keyword>
<name>A0AAV8TQR2_9ROSI</name>
<dbReference type="GO" id="GO:0005524">
    <property type="term" value="F:ATP binding"/>
    <property type="evidence" value="ECO:0007669"/>
    <property type="project" value="UniProtKB-KW"/>
</dbReference>
<keyword evidence="7" id="KW-0106">Calcium</keyword>
<dbReference type="SUPFAM" id="SSF81660">
    <property type="entry name" value="Metal cation-transporting ATPase, ATP-binding domain N"/>
    <property type="match status" value="1"/>
</dbReference>
<keyword evidence="7" id="KW-0109">Calcium transport</keyword>
<keyword evidence="7" id="KW-0067">ATP-binding</keyword>
<comment type="similarity">
    <text evidence="7">Belongs to the cation transport ATPase (P-type) (TC 3.A.3) family. Type IIB subfamily.</text>
</comment>
<comment type="function">
    <text evidence="7">Catalyzes the hydrolysis of ATP coupled with the transport of calcium.</text>
</comment>
<keyword evidence="12" id="KW-1185">Reference proteome</keyword>
<dbReference type="Gene3D" id="3.40.1110.10">
    <property type="entry name" value="Calcium-transporting ATPase, cytoplasmic domain N"/>
    <property type="match status" value="1"/>
</dbReference>
<evidence type="ECO:0000259" key="8">
    <source>
        <dbReference type="Pfam" id="PF00122"/>
    </source>
</evidence>
<dbReference type="GO" id="GO:0005388">
    <property type="term" value="F:P-type calcium transporter activity"/>
    <property type="evidence" value="ECO:0007669"/>
    <property type="project" value="UniProtKB-EC"/>
</dbReference>
<dbReference type="EC" id="7.2.2.10" evidence="7"/>
<keyword evidence="6" id="KW-0472">Membrane</keyword>
<dbReference type="SUPFAM" id="SSF81665">
    <property type="entry name" value="Calcium ATPase, transmembrane domain M"/>
    <property type="match status" value="1"/>
</dbReference>
<dbReference type="FunFam" id="1.20.5.170:FF:000026">
    <property type="entry name" value="Calcium-transporting ATPase"/>
    <property type="match status" value="1"/>
</dbReference>
<evidence type="ECO:0000259" key="10">
    <source>
        <dbReference type="Pfam" id="PF12515"/>
    </source>
</evidence>
<feature type="domain" description="Cation-transporting P-type ATPase N-terminal" evidence="9">
    <location>
        <begin position="116"/>
        <end position="183"/>
    </location>
</feature>
<evidence type="ECO:0000256" key="6">
    <source>
        <dbReference type="ARBA" id="ARBA00023136"/>
    </source>
</evidence>
<dbReference type="GO" id="GO:0005516">
    <property type="term" value="F:calmodulin binding"/>
    <property type="evidence" value="ECO:0007669"/>
    <property type="project" value="InterPro"/>
</dbReference>
<evidence type="ECO:0000256" key="4">
    <source>
        <dbReference type="ARBA" id="ARBA00022989"/>
    </source>
</evidence>
<comment type="subcellular location">
    <subcellularLocation>
        <location evidence="7">Membrane</location>
        <topology evidence="7">Multi-pass membrane protein</topology>
    </subcellularLocation>
</comment>
<accession>A0AAV8TQR2</accession>
<dbReference type="Gene3D" id="2.70.150.10">
    <property type="entry name" value="Calcium-transporting ATPase, cytoplasmic transduction domain A"/>
    <property type="match status" value="1"/>
</dbReference>
<organism evidence="11 12">
    <name type="scientific">Erythroxylum novogranatense</name>
    <dbReference type="NCBI Taxonomy" id="1862640"/>
    <lineage>
        <taxon>Eukaryota</taxon>
        <taxon>Viridiplantae</taxon>
        <taxon>Streptophyta</taxon>
        <taxon>Embryophyta</taxon>
        <taxon>Tracheophyta</taxon>
        <taxon>Spermatophyta</taxon>
        <taxon>Magnoliopsida</taxon>
        <taxon>eudicotyledons</taxon>
        <taxon>Gunneridae</taxon>
        <taxon>Pentapetalae</taxon>
        <taxon>rosids</taxon>
        <taxon>fabids</taxon>
        <taxon>Malpighiales</taxon>
        <taxon>Erythroxylaceae</taxon>
        <taxon>Erythroxylum</taxon>
    </lineage>
</organism>
<keyword evidence="1 7" id="KW-0813">Transport</keyword>
<protein>
    <recommendedName>
        <fullName evidence="7">Calcium-transporting ATPase</fullName>
        <ecNumber evidence="7">7.2.2.10</ecNumber>
    </recommendedName>
</protein>
<comment type="caution">
    <text evidence="11">The sequence shown here is derived from an EMBL/GenBank/DDBJ whole genome shotgun (WGS) entry which is preliminary data.</text>
</comment>
<evidence type="ECO:0000259" key="9">
    <source>
        <dbReference type="Pfam" id="PF00690"/>
    </source>
</evidence>
<dbReference type="Pfam" id="PF12515">
    <property type="entry name" value="CaATP_NAI"/>
    <property type="match status" value="1"/>
</dbReference>
<evidence type="ECO:0000256" key="1">
    <source>
        <dbReference type="ARBA" id="ARBA00022448"/>
    </source>
</evidence>
<keyword evidence="3" id="KW-0460">Magnesium</keyword>
<dbReference type="EMBL" id="JAIWQS010000003">
    <property type="protein sequence ID" value="KAJ8769301.1"/>
    <property type="molecule type" value="Genomic_DNA"/>
</dbReference>
<keyword evidence="4" id="KW-1133">Transmembrane helix</keyword>
<dbReference type="Proteomes" id="UP001159364">
    <property type="component" value="Linkage Group LG03"/>
</dbReference>
<evidence type="ECO:0000256" key="7">
    <source>
        <dbReference type="RuleBase" id="RU361146"/>
    </source>
</evidence>
<dbReference type="Pfam" id="PF00690">
    <property type="entry name" value="Cation_ATPase_N"/>
    <property type="match status" value="1"/>
</dbReference>
<feature type="domain" description="Calcium-transporting P-type ATPase N-terminal autoinhibitory" evidence="10">
    <location>
        <begin position="5"/>
        <end position="49"/>
    </location>
</feature>
<dbReference type="Gene3D" id="3.40.50.1000">
    <property type="entry name" value="HAD superfamily/HAD-like"/>
    <property type="match status" value="1"/>
</dbReference>
<dbReference type="SUPFAM" id="SSF81653">
    <property type="entry name" value="Calcium ATPase, transduction domain A"/>
    <property type="match status" value="1"/>
</dbReference>
<evidence type="ECO:0000256" key="3">
    <source>
        <dbReference type="ARBA" id="ARBA00022842"/>
    </source>
</evidence>
<feature type="domain" description="P-type ATPase A" evidence="8">
    <location>
        <begin position="234"/>
        <end position="330"/>
    </location>
</feature>
<dbReference type="SUPFAM" id="SSF56784">
    <property type="entry name" value="HAD-like"/>
    <property type="match status" value="1"/>
</dbReference>
<proteinExistence type="inferred from homology"/>
<dbReference type="Pfam" id="PF13246">
    <property type="entry name" value="Cation_ATPase"/>
    <property type="match status" value="1"/>
</dbReference>
<dbReference type="InterPro" id="IPR023214">
    <property type="entry name" value="HAD_sf"/>
</dbReference>
<keyword evidence="2" id="KW-0812">Transmembrane</keyword>
<dbReference type="Gene3D" id="1.20.1110.10">
    <property type="entry name" value="Calcium-transporting ATPase, transmembrane domain"/>
    <property type="match status" value="1"/>
</dbReference>
<dbReference type="InterPro" id="IPR008250">
    <property type="entry name" value="ATPase_P-typ_transduc_dom_A_sf"/>
</dbReference>
<dbReference type="FunFam" id="3.40.1110.10:FF:000011">
    <property type="entry name" value="Calcium-transporting ATPase"/>
    <property type="match status" value="1"/>
</dbReference>
<keyword evidence="7" id="KW-0547">Nucleotide-binding</keyword>
<evidence type="ECO:0000313" key="11">
    <source>
        <dbReference type="EMBL" id="KAJ8769301.1"/>
    </source>
</evidence>
<dbReference type="PRINTS" id="PR00121">
    <property type="entry name" value="NAKATPASE"/>
</dbReference>
<dbReference type="GO" id="GO:0005886">
    <property type="term" value="C:plasma membrane"/>
    <property type="evidence" value="ECO:0007669"/>
    <property type="project" value="TreeGrafter"/>
</dbReference>
<dbReference type="InterPro" id="IPR059000">
    <property type="entry name" value="ATPase_P-type_domA"/>
</dbReference>
<reference evidence="11 12" key="1">
    <citation type="submission" date="2021-09" db="EMBL/GenBank/DDBJ databases">
        <title>Genomic insights and catalytic innovation underlie evolution of tropane alkaloids biosynthesis.</title>
        <authorList>
            <person name="Wang Y.-J."/>
            <person name="Tian T."/>
            <person name="Huang J.-P."/>
            <person name="Huang S.-X."/>
        </authorList>
    </citation>
    <scope>NUCLEOTIDE SEQUENCE [LARGE SCALE GENOMIC DNA]</scope>
    <source>
        <strain evidence="11">KIB-2018</strain>
        <tissue evidence="11">Leaf</tissue>
    </source>
</reference>
<evidence type="ECO:0000256" key="5">
    <source>
        <dbReference type="ARBA" id="ARBA00023065"/>
    </source>
</evidence>
<dbReference type="PANTHER" id="PTHR24093:SF474">
    <property type="entry name" value="CALCIUM-TRANSPORTING ATPASE 2, PLASMA MEMBRANE-TYPE"/>
    <property type="match status" value="1"/>
</dbReference>
<sequence>MESYLNENFEVKPKHSSEEALQKWRKLCGVVKNPKRRFRFTANISKRQEAAVVRRMQQEKLRIAVLVSKAALQFIQGIAEHEYIVPEEVATAGFEICASELESIVGSRNVKRLKIHGGVEGIAKKVRSSTENGLTVTNGLENRETIYGSNKIPDGETSSFWRFAWEALQDLTLIIDAICAFISLVVGIATEGWDNRAHDALVIVASISLVVFVTAANDYWQSVKFRNWEIEKKKTLVRVTRDGFRQKLLSYELLPGDVVHLTTGDQVPADGIFVSGFPVSIDESSVTEDSKPIKVDTENPFLLSGSKVLEGSCKMMVTTVGMRTSWGKFVAADDKGGYDETPFQVKLNGLVEIIGKIGKYLALVTFSVLMKGLLTHKLQEETIWRWSGYDALEMFKYFTISFTIFGITVPEGLPLALTLNLAFSTNNMVKDNALFRHMAACETLGTATNICTDKTGIITSNQMSVLKLCFCMNVKDLSRHNNASSLCSEIPDTALRLLVQSIFVNKDSEVVNKDGKLEIWGTPTETALLEFGLSLGGNFQEQGGKLKLVKVEHFESAKKKMQVVAELPDRGFRAYCKGAPEIVLALCDKVINSNGNVVPLDEVFIAYLKSAINQFAGEGLRSLCLAYTELEDGFCTSDPIPSSGYTCIAILGIKDSIRPGIKDSVAACHAAGITVRMVTGDSIDTAKAIARECGILTEDGLAIEGADFREKNLEELLELIPKIQVIAQSSPLDKHSLVKHLQTTFNEVVAVTGAGADDALSLNEADIGLATRIHGTELSIIL</sequence>
<dbReference type="NCBIfam" id="TIGR01517">
    <property type="entry name" value="ATPase-IIB_Ca"/>
    <property type="match status" value="1"/>
</dbReference>
<evidence type="ECO:0000313" key="12">
    <source>
        <dbReference type="Proteomes" id="UP001159364"/>
    </source>
</evidence>
<dbReference type="InterPro" id="IPR036412">
    <property type="entry name" value="HAD-like_sf"/>
</dbReference>
<dbReference type="InterPro" id="IPR024750">
    <property type="entry name" value="Ca_ATPase_N_dom"/>
</dbReference>
<dbReference type="Gene3D" id="1.20.5.170">
    <property type="match status" value="1"/>
</dbReference>
<dbReference type="PANTHER" id="PTHR24093">
    <property type="entry name" value="CATION TRANSPORTING ATPASE"/>
    <property type="match status" value="1"/>
</dbReference>